<evidence type="ECO:0000313" key="1">
    <source>
        <dbReference type="EMBL" id="ETO08320.1"/>
    </source>
</evidence>
<organism evidence="1 2">
    <name type="scientific">Reticulomyxa filosa</name>
    <dbReference type="NCBI Taxonomy" id="46433"/>
    <lineage>
        <taxon>Eukaryota</taxon>
        <taxon>Sar</taxon>
        <taxon>Rhizaria</taxon>
        <taxon>Retaria</taxon>
        <taxon>Foraminifera</taxon>
        <taxon>Monothalamids</taxon>
        <taxon>Reticulomyxidae</taxon>
        <taxon>Reticulomyxa</taxon>
    </lineage>
</organism>
<comment type="caution">
    <text evidence="1">The sequence shown here is derived from an EMBL/GenBank/DDBJ whole genome shotgun (WGS) entry which is preliminary data.</text>
</comment>
<protein>
    <submittedName>
        <fullName evidence="1">Uncharacterized protein</fullName>
    </submittedName>
</protein>
<keyword evidence="2" id="KW-1185">Reference proteome</keyword>
<reference evidence="1 2" key="1">
    <citation type="journal article" date="2013" name="Curr. Biol.">
        <title>The Genome of the Foraminiferan Reticulomyxa filosa.</title>
        <authorList>
            <person name="Glockner G."/>
            <person name="Hulsmann N."/>
            <person name="Schleicher M."/>
            <person name="Noegel A.A."/>
            <person name="Eichinger L."/>
            <person name="Gallinger C."/>
            <person name="Pawlowski J."/>
            <person name="Sierra R."/>
            <person name="Euteneuer U."/>
            <person name="Pillet L."/>
            <person name="Moustafa A."/>
            <person name="Platzer M."/>
            <person name="Groth M."/>
            <person name="Szafranski K."/>
            <person name="Schliwa M."/>
        </authorList>
    </citation>
    <scope>NUCLEOTIDE SEQUENCE [LARGE SCALE GENOMIC DNA]</scope>
</reference>
<proteinExistence type="predicted"/>
<dbReference type="EMBL" id="ASPP01025152">
    <property type="protein sequence ID" value="ETO08320.1"/>
    <property type="molecule type" value="Genomic_DNA"/>
</dbReference>
<evidence type="ECO:0000313" key="2">
    <source>
        <dbReference type="Proteomes" id="UP000023152"/>
    </source>
</evidence>
<sequence>MAQAATTMKKHIALAELLKQTVDGNAIFKENINNIAYKVNAAGSANETISARIAQKSYCEIEGNDLLSLPMILAYIWENIVSNIEKEEKNVDVLKASKAILEAILRRKTYLAKRCKLYSVQSSSKEKDSFSAFTDLLLSMNDKTCRKAELMTPFLLLIAKPPASC</sequence>
<name>X6M5L7_RETFI</name>
<dbReference type="Proteomes" id="UP000023152">
    <property type="component" value="Unassembled WGS sequence"/>
</dbReference>
<accession>X6M5L7</accession>
<gene>
    <name evidence="1" type="ORF">RFI_29070</name>
</gene>
<dbReference type="AlphaFoldDB" id="X6M5L7"/>